<name>A0ACC1QVA5_9HYPO</name>
<reference evidence="1" key="1">
    <citation type="submission" date="2022-07" db="EMBL/GenBank/DDBJ databases">
        <title>Genome Sequence of Lecanicillium saksenae.</title>
        <authorList>
            <person name="Buettner E."/>
        </authorList>
    </citation>
    <scope>NUCLEOTIDE SEQUENCE</scope>
    <source>
        <strain evidence="1">VT-O1</strain>
    </source>
</reference>
<organism evidence="1 2">
    <name type="scientific">Lecanicillium saksenae</name>
    <dbReference type="NCBI Taxonomy" id="468837"/>
    <lineage>
        <taxon>Eukaryota</taxon>
        <taxon>Fungi</taxon>
        <taxon>Dikarya</taxon>
        <taxon>Ascomycota</taxon>
        <taxon>Pezizomycotina</taxon>
        <taxon>Sordariomycetes</taxon>
        <taxon>Hypocreomycetidae</taxon>
        <taxon>Hypocreales</taxon>
        <taxon>Cordycipitaceae</taxon>
        <taxon>Lecanicillium</taxon>
    </lineage>
</organism>
<comment type="caution">
    <text evidence="1">The sequence shown here is derived from an EMBL/GenBank/DDBJ whole genome shotgun (WGS) entry which is preliminary data.</text>
</comment>
<dbReference type="EMBL" id="JANAKD010000514">
    <property type="protein sequence ID" value="KAJ3493178.1"/>
    <property type="molecule type" value="Genomic_DNA"/>
</dbReference>
<gene>
    <name evidence="1" type="ORF">NLG97_g4895</name>
</gene>
<keyword evidence="2" id="KW-1185">Reference proteome</keyword>
<dbReference type="Proteomes" id="UP001148737">
    <property type="component" value="Unassembled WGS sequence"/>
</dbReference>
<proteinExistence type="predicted"/>
<evidence type="ECO:0000313" key="1">
    <source>
        <dbReference type="EMBL" id="KAJ3493178.1"/>
    </source>
</evidence>
<accession>A0ACC1QVA5</accession>
<protein>
    <submittedName>
        <fullName evidence="1">Uncharacterized protein</fullName>
    </submittedName>
</protein>
<evidence type="ECO:0000313" key="2">
    <source>
        <dbReference type="Proteomes" id="UP001148737"/>
    </source>
</evidence>
<sequence>MLAYVLGLAVACHAWPSYGGLRDPGNCNPLAKDSHCSPDSAFAGKRTFHFEGAEYNSDFERFWTVDNQTSQDRGRLKFGNDNGLEVSLTEQKQAPTLTSHQYLLFGKVTVRLRAAKGFGLVSTVVLKSDSGDEIDWEMLGAYQNQAQSNYYFNGQPLFNTYNTTYPISSSSYEDFHTYTVEWTDKFLKFSIDGAERKTWQIGEIPAEKWPQTPMQVKLGLWAVEGYNDPGEIAWAGGVPDWRNKPFTASFHSVEIEDYTGWCEEVEAGPVEYQYDDKMKGWADVRVAGCRKRRAPGVTAPAPSGTSFPTSSTASATNPGNAEPTNQGDNGDDSDDDEGSGRMLAPSVSLALIASIYSAWFFL</sequence>